<comment type="caution">
    <text evidence="2">The sequence shown here is derived from an EMBL/GenBank/DDBJ whole genome shotgun (WGS) entry which is preliminary data.</text>
</comment>
<dbReference type="AlphaFoldDB" id="A0A4C1TSL7"/>
<evidence type="ECO:0000313" key="3">
    <source>
        <dbReference type="Proteomes" id="UP000299102"/>
    </source>
</evidence>
<protein>
    <submittedName>
        <fullName evidence="2">Uncharacterized protein</fullName>
    </submittedName>
</protein>
<accession>A0A4C1TSL7</accession>
<name>A0A4C1TSL7_EUMVA</name>
<feature type="region of interest" description="Disordered" evidence="1">
    <location>
        <begin position="37"/>
        <end position="68"/>
    </location>
</feature>
<dbReference type="Proteomes" id="UP000299102">
    <property type="component" value="Unassembled WGS sequence"/>
</dbReference>
<sequence>MTEVKIQLYFSRESGLINYSPSPPRPFQSPARAAITSNIRRGVSPERGGPRAGDSADPFRQIADDRRD</sequence>
<evidence type="ECO:0000313" key="2">
    <source>
        <dbReference type="EMBL" id="GBP16969.1"/>
    </source>
</evidence>
<keyword evidence="3" id="KW-1185">Reference proteome</keyword>
<organism evidence="2 3">
    <name type="scientific">Eumeta variegata</name>
    <name type="common">Bagworm moth</name>
    <name type="synonym">Eumeta japonica</name>
    <dbReference type="NCBI Taxonomy" id="151549"/>
    <lineage>
        <taxon>Eukaryota</taxon>
        <taxon>Metazoa</taxon>
        <taxon>Ecdysozoa</taxon>
        <taxon>Arthropoda</taxon>
        <taxon>Hexapoda</taxon>
        <taxon>Insecta</taxon>
        <taxon>Pterygota</taxon>
        <taxon>Neoptera</taxon>
        <taxon>Endopterygota</taxon>
        <taxon>Lepidoptera</taxon>
        <taxon>Glossata</taxon>
        <taxon>Ditrysia</taxon>
        <taxon>Tineoidea</taxon>
        <taxon>Psychidae</taxon>
        <taxon>Oiketicinae</taxon>
        <taxon>Eumeta</taxon>
    </lineage>
</organism>
<dbReference type="EMBL" id="BGZK01000083">
    <property type="protein sequence ID" value="GBP16969.1"/>
    <property type="molecule type" value="Genomic_DNA"/>
</dbReference>
<gene>
    <name evidence="2" type="ORF">EVAR_101986_1</name>
</gene>
<proteinExistence type="predicted"/>
<reference evidence="2 3" key="1">
    <citation type="journal article" date="2019" name="Commun. Biol.">
        <title>The bagworm genome reveals a unique fibroin gene that provides high tensile strength.</title>
        <authorList>
            <person name="Kono N."/>
            <person name="Nakamura H."/>
            <person name="Ohtoshi R."/>
            <person name="Tomita M."/>
            <person name="Numata K."/>
            <person name="Arakawa K."/>
        </authorList>
    </citation>
    <scope>NUCLEOTIDE SEQUENCE [LARGE SCALE GENOMIC DNA]</scope>
</reference>
<evidence type="ECO:0000256" key="1">
    <source>
        <dbReference type="SAM" id="MobiDB-lite"/>
    </source>
</evidence>